<accession>A0AAE0PBE4</accession>
<feature type="region of interest" description="Disordered" evidence="1">
    <location>
        <begin position="135"/>
        <end position="200"/>
    </location>
</feature>
<feature type="compositionally biased region" description="Pro residues" evidence="1">
    <location>
        <begin position="46"/>
        <end position="56"/>
    </location>
</feature>
<feature type="compositionally biased region" description="Low complexity" evidence="1">
    <location>
        <begin position="250"/>
        <end position="270"/>
    </location>
</feature>
<keyword evidence="2" id="KW-0812">Transmembrane</keyword>
<reference evidence="3" key="1">
    <citation type="journal article" date="2023" name="Mol. Phylogenet. Evol.">
        <title>Genome-scale phylogeny and comparative genomics of the fungal order Sordariales.</title>
        <authorList>
            <person name="Hensen N."/>
            <person name="Bonometti L."/>
            <person name="Westerberg I."/>
            <person name="Brannstrom I.O."/>
            <person name="Guillou S."/>
            <person name="Cros-Aarteil S."/>
            <person name="Calhoun S."/>
            <person name="Haridas S."/>
            <person name="Kuo A."/>
            <person name="Mondo S."/>
            <person name="Pangilinan J."/>
            <person name="Riley R."/>
            <person name="LaButti K."/>
            <person name="Andreopoulos B."/>
            <person name="Lipzen A."/>
            <person name="Chen C."/>
            <person name="Yan M."/>
            <person name="Daum C."/>
            <person name="Ng V."/>
            <person name="Clum A."/>
            <person name="Steindorff A."/>
            <person name="Ohm R.A."/>
            <person name="Martin F."/>
            <person name="Silar P."/>
            <person name="Natvig D.O."/>
            <person name="Lalanne C."/>
            <person name="Gautier V."/>
            <person name="Ament-Velasquez S.L."/>
            <person name="Kruys A."/>
            <person name="Hutchinson M.I."/>
            <person name="Powell A.J."/>
            <person name="Barry K."/>
            <person name="Miller A.N."/>
            <person name="Grigoriev I.V."/>
            <person name="Debuchy R."/>
            <person name="Gladieux P."/>
            <person name="Hiltunen Thoren M."/>
            <person name="Johannesson H."/>
        </authorList>
    </citation>
    <scope>NUCLEOTIDE SEQUENCE</scope>
    <source>
        <strain evidence="3">FGSC 1904</strain>
    </source>
</reference>
<dbReference type="EMBL" id="JAUTDP010000008">
    <property type="protein sequence ID" value="KAK3396778.1"/>
    <property type="molecule type" value="Genomic_DNA"/>
</dbReference>
<feature type="compositionally biased region" description="Polar residues" evidence="1">
    <location>
        <begin position="172"/>
        <end position="185"/>
    </location>
</feature>
<feature type="region of interest" description="Disordered" evidence="1">
    <location>
        <begin position="249"/>
        <end position="281"/>
    </location>
</feature>
<proteinExistence type="predicted"/>
<keyword evidence="2" id="KW-1133">Transmembrane helix</keyword>
<evidence type="ECO:0000313" key="4">
    <source>
        <dbReference type="Proteomes" id="UP001281003"/>
    </source>
</evidence>
<feature type="region of interest" description="Disordered" evidence="1">
    <location>
        <begin position="1"/>
        <end position="78"/>
    </location>
</feature>
<dbReference type="AlphaFoldDB" id="A0AAE0PBE4"/>
<evidence type="ECO:0000256" key="1">
    <source>
        <dbReference type="SAM" id="MobiDB-lite"/>
    </source>
</evidence>
<keyword evidence="2" id="KW-0472">Membrane</keyword>
<sequence>MPSFSDNNNVPDDVSCVASSSSQKDNRNNDKINTSRPALDLQRPELPQPPQKPSTPAPAHKGPRRPAPPTAQVRASERLGYLYTGAANSGLFNPSSSSSSIWGEGTARTEIRPVGYGVAAAAATAAVAVAAAPSVRNNNNDNDNDNVAGPPPGPPPAYTPPSLPSVRRNKSNNDNEVANSTTEPSQPIVPAVLRPPPYHLHPRDRYLETNLAASPYDLDHLDLDAPYNPPPPAYGVAPRVSLLVDDYPRNARNNAGQNARNARNARNDAGQNGGQNGGQNVREVRNVRTQRRAAQPASPVVPHAPLLVANTARTSIARNAAAARSGRWLTLTLTVILSGVAGVAEAVVVVAAVVGAVV</sequence>
<keyword evidence="4" id="KW-1185">Reference proteome</keyword>
<evidence type="ECO:0000313" key="3">
    <source>
        <dbReference type="EMBL" id="KAK3396778.1"/>
    </source>
</evidence>
<comment type="caution">
    <text evidence="3">The sequence shown here is derived from an EMBL/GenBank/DDBJ whole genome shotgun (WGS) entry which is preliminary data.</text>
</comment>
<evidence type="ECO:0000256" key="2">
    <source>
        <dbReference type="SAM" id="Phobius"/>
    </source>
</evidence>
<feature type="compositionally biased region" description="Low complexity" evidence="1">
    <location>
        <begin position="135"/>
        <end position="148"/>
    </location>
</feature>
<name>A0AAE0PBE4_SORBR</name>
<protein>
    <submittedName>
        <fullName evidence="3">Uncharacterized protein</fullName>
    </submittedName>
</protein>
<reference evidence="3" key="2">
    <citation type="submission" date="2023-07" db="EMBL/GenBank/DDBJ databases">
        <authorList>
            <consortium name="Lawrence Berkeley National Laboratory"/>
            <person name="Haridas S."/>
            <person name="Hensen N."/>
            <person name="Bonometti L."/>
            <person name="Westerberg I."/>
            <person name="Brannstrom I.O."/>
            <person name="Guillou S."/>
            <person name="Cros-Aarteil S."/>
            <person name="Calhoun S."/>
            <person name="Kuo A."/>
            <person name="Mondo S."/>
            <person name="Pangilinan J."/>
            <person name="Riley R."/>
            <person name="LaButti K."/>
            <person name="Andreopoulos B."/>
            <person name="Lipzen A."/>
            <person name="Chen C."/>
            <person name="Yanf M."/>
            <person name="Daum C."/>
            <person name="Ng V."/>
            <person name="Clum A."/>
            <person name="Steindorff A."/>
            <person name="Ohm R."/>
            <person name="Martin F."/>
            <person name="Silar P."/>
            <person name="Natvig D."/>
            <person name="Lalanne C."/>
            <person name="Gautier V."/>
            <person name="Ament-velasquez S.L."/>
            <person name="Kruys A."/>
            <person name="Hutchinson M.I."/>
            <person name="Powell A.J."/>
            <person name="Barry K."/>
            <person name="Miller A.N."/>
            <person name="Grigoriev I.V."/>
            <person name="Debuchy R."/>
            <person name="Gladieux P."/>
            <person name="Thoren M.H."/>
            <person name="Johannesson H."/>
        </authorList>
    </citation>
    <scope>NUCLEOTIDE SEQUENCE</scope>
    <source>
        <strain evidence="3">FGSC 1904</strain>
    </source>
</reference>
<feature type="compositionally biased region" description="Polar residues" evidence="1">
    <location>
        <begin position="1"/>
        <end position="10"/>
    </location>
</feature>
<gene>
    <name evidence="3" type="ORF">B0T20DRAFT_508026</name>
</gene>
<dbReference type="Proteomes" id="UP001281003">
    <property type="component" value="Unassembled WGS sequence"/>
</dbReference>
<organism evidence="3 4">
    <name type="scientific">Sordaria brevicollis</name>
    <dbReference type="NCBI Taxonomy" id="83679"/>
    <lineage>
        <taxon>Eukaryota</taxon>
        <taxon>Fungi</taxon>
        <taxon>Dikarya</taxon>
        <taxon>Ascomycota</taxon>
        <taxon>Pezizomycotina</taxon>
        <taxon>Sordariomycetes</taxon>
        <taxon>Sordariomycetidae</taxon>
        <taxon>Sordariales</taxon>
        <taxon>Sordariaceae</taxon>
        <taxon>Sordaria</taxon>
    </lineage>
</organism>
<feature type="compositionally biased region" description="Pro residues" evidence="1">
    <location>
        <begin position="149"/>
        <end position="163"/>
    </location>
</feature>
<feature type="transmembrane region" description="Helical" evidence="2">
    <location>
        <begin position="328"/>
        <end position="357"/>
    </location>
</feature>